<dbReference type="Pfam" id="PF13424">
    <property type="entry name" value="TPR_12"/>
    <property type="match status" value="1"/>
</dbReference>
<keyword evidence="2" id="KW-1185">Reference proteome</keyword>
<dbReference type="AlphaFoldDB" id="A0A8E2E1J1"/>
<evidence type="ECO:0000313" key="1">
    <source>
        <dbReference type="EMBL" id="OCK75676.1"/>
    </source>
</evidence>
<proteinExistence type="predicted"/>
<sequence length="122" mass="13564">AYQANGQAKKAVALLEHVFTIGEQVLAEDHPDQLASQHVLVIAYQADWQVKEAVALLEHVAAIREHPSRPASQYELAIAYRANEQVKEAVTLLEHMVTIERTHPSRIVSEDALITLHLESLA</sequence>
<dbReference type="Proteomes" id="UP000250266">
    <property type="component" value="Unassembled WGS sequence"/>
</dbReference>
<feature type="non-terminal residue" evidence="1">
    <location>
        <position position="1"/>
    </location>
</feature>
<gene>
    <name evidence="1" type="ORF">K432DRAFT_308013</name>
</gene>
<dbReference type="Gene3D" id="1.25.40.10">
    <property type="entry name" value="Tetratricopeptide repeat domain"/>
    <property type="match status" value="1"/>
</dbReference>
<reference evidence="1 2" key="1">
    <citation type="journal article" date="2016" name="Nat. Commun.">
        <title>Ectomycorrhizal ecology is imprinted in the genome of the dominant symbiotic fungus Cenococcum geophilum.</title>
        <authorList>
            <consortium name="DOE Joint Genome Institute"/>
            <person name="Peter M."/>
            <person name="Kohler A."/>
            <person name="Ohm R.A."/>
            <person name="Kuo A."/>
            <person name="Krutzmann J."/>
            <person name="Morin E."/>
            <person name="Arend M."/>
            <person name="Barry K.W."/>
            <person name="Binder M."/>
            <person name="Choi C."/>
            <person name="Clum A."/>
            <person name="Copeland A."/>
            <person name="Grisel N."/>
            <person name="Haridas S."/>
            <person name="Kipfer T."/>
            <person name="LaButti K."/>
            <person name="Lindquist E."/>
            <person name="Lipzen A."/>
            <person name="Maire R."/>
            <person name="Meier B."/>
            <person name="Mihaltcheva S."/>
            <person name="Molinier V."/>
            <person name="Murat C."/>
            <person name="Poggeler S."/>
            <person name="Quandt C.A."/>
            <person name="Sperisen C."/>
            <person name="Tritt A."/>
            <person name="Tisserant E."/>
            <person name="Crous P.W."/>
            <person name="Henrissat B."/>
            <person name="Nehls U."/>
            <person name="Egli S."/>
            <person name="Spatafora J.W."/>
            <person name="Grigoriev I.V."/>
            <person name="Martin F.M."/>
        </authorList>
    </citation>
    <scope>NUCLEOTIDE SEQUENCE [LARGE SCALE GENOMIC DNA]</scope>
    <source>
        <strain evidence="1 2">CBS 459.81</strain>
    </source>
</reference>
<accession>A0A8E2E1J1</accession>
<dbReference type="EMBL" id="KV745288">
    <property type="protein sequence ID" value="OCK75676.1"/>
    <property type="molecule type" value="Genomic_DNA"/>
</dbReference>
<name>A0A8E2E1J1_9PEZI</name>
<dbReference type="InterPro" id="IPR011990">
    <property type="entry name" value="TPR-like_helical_dom_sf"/>
</dbReference>
<dbReference type="OrthoDB" id="20872at2759"/>
<evidence type="ECO:0000313" key="2">
    <source>
        <dbReference type="Proteomes" id="UP000250266"/>
    </source>
</evidence>
<organism evidence="1 2">
    <name type="scientific">Lepidopterella palustris CBS 459.81</name>
    <dbReference type="NCBI Taxonomy" id="1314670"/>
    <lineage>
        <taxon>Eukaryota</taxon>
        <taxon>Fungi</taxon>
        <taxon>Dikarya</taxon>
        <taxon>Ascomycota</taxon>
        <taxon>Pezizomycotina</taxon>
        <taxon>Dothideomycetes</taxon>
        <taxon>Pleosporomycetidae</taxon>
        <taxon>Mytilinidiales</taxon>
        <taxon>Argynnaceae</taxon>
        <taxon>Lepidopterella</taxon>
    </lineage>
</organism>
<protein>
    <recommendedName>
        <fullName evidence="3">Tetratricopeptide repeat protein</fullName>
    </recommendedName>
</protein>
<dbReference type="SUPFAM" id="SSF48452">
    <property type="entry name" value="TPR-like"/>
    <property type="match status" value="1"/>
</dbReference>
<evidence type="ECO:0008006" key="3">
    <source>
        <dbReference type="Google" id="ProtNLM"/>
    </source>
</evidence>